<evidence type="ECO:0000313" key="2">
    <source>
        <dbReference type="Proteomes" id="UP000807850"/>
    </source>
</evidence>
<comment type="caution">
    <text evidence="1">The sequence shown here is derived from an EMBL/GenBank/DDBJ whole genome shotgun (WGS) entry which is preliminary data.</text>
</comment>
<gene>
    <name evidence="1" type="ORF">HY076_06355</name>
</gene>
<evidence type="ECO:0008006" key="3">
    <source>
        <dbReference type="Google" id="ProtNLM"/>
    </source>
</evidence>
<dbReference type="InterPro" id="IPR037587">
    <property type="entry name" value="LAMTOR2-like"/>
</dbReference>
<protein>
    <recommendedName>
        <fullName evidence="3">Roadblock/LAMTOR2 domain-containing protein</fullName>
    </recommendedName>
</protein>
<dbReference type="GO" id="GO:0060090">
    <property type="term" value="F:molecular adaptor activity"/>
    <property type="evidence" value="ECO:0007669"/>
    <property type="project" value="InterPro"/>
</dbReference>
<dbReference type="SUPFAM" id="SSF103196">
    <property type="entry name" value="Roadblock/LC7 domain"/>
    <property type="match status" value="1"/>
</dbReference>
<proteinExistence type="predicted"/>
<reference evidence="1" key="1">
    <citation type="submission" date="2020-07" db="EMBL/GenBank/DDBJ databases">
        <title>Huge and variable diversity of episymbiotic CPR bacteria and DPANN archaea in groundwater ecosystems.</title>
        <authorList>
            <person name="He C.Y."/>
            <person name="Keren R."/>
            <person name="Whittaker M."/>
            <person name="Farag I.F."/>
            <person name="Doudna J."/>
            <person name="Cate J.H.D."/>
            <person name="Banfield J.F."/>
        </authorList>
    </citation>
    <scope>NUCLEOTIDE SEQUENCE</scope>
    <source>
        <strain evidence="1">NC_groundwater_928_Pr1_S-0.2um_72_17</strain>
    </source>
</reference>
<dbReference type="GO" id="GO:0005085">
    <property type="term" value="F:guanyl-nucleotide exchange factor activity"/>
    <property type="evidence" value="ECO:0007669"/>
    <property type="project" value="InterPro"/>
</dbReference>
<dbReference type="Proteomes" id="UP000807850">
    <property type="component" value="Unassembled WGS sequence"/>
</dbReference>
<accession>A0A9D6L4W0</accession>
<dbReference type="PANTHER" id="PTHR13323">
    <property type="entry name" value="LATE ENDOSOMAL/LYSOSOMAL MP1 INTERACTING PROTEIN"/>
    <property type="match status" value="1"/>
</dbReference>
<organism evidence="1 2">
    <name type="scientific">Eiseniibacteriota bacterium</name>
    <dbReference type="NCBI Taxonomy" id="2212470"/>
    <lineage>
        <taxon>Bacteria</taxon>
        <taxon>Candidatus Eiseniibacteriota</taxon>
    </lineage>
</organism>
<dbReference type="Gene3D" id="3.30.450.30">
    <property type="entry name" value="Dynein light chain 2a, cytoplasmic"/>
    <property type="match status" value="1"/>
</dbReference>
<evidence type="ECO:0000313" key="1">
    <source>
        <dbReference type="EMBL" id="MBI3539877.1"/>
    </source>
</evidence>
<dbReference type="EMBL" id="JACQAY010000204">
    <property type="protein sequence ID" value="MBI3539877.1"/>
    <property type="molecule type" value="Genomic_DNA"/>
</dbReference>
<dbReference type="AlphaFoldDB" id="A0A9D6L4W0"/>
<dbReference type="GO" id="GO:0032008">
    <property type="term" value="P:positive regulation of TOR signaling"/>
    <property type="evidence" value="ECO:0007669"/>
    <property type="project" value="InterPro"/>
</dbReference>
<sequence>MPQWTLFENDFRAIDQVLIELLEKTNALSAHLVDRSGQLITTSGRSADFDVTAFASLVAADFTANTELSRLLGEESIVAVVNEGKTRSAYSCLLADRVIMCIVFDRRSTLGLVRHRSHRAAEQLDGVFRTLFEKVGLVESGRDTRDFADAAGREVDALFGD</sequence>
<name>A0A9D6L4W0_UNCEI</name>